<feature type="transmembrane region" description="Helical" evidence="7">
    <location>
        <begin position="9"/>
        <end position="35"/>
    </location>
</feature>
<dbReference type="AlphaFoldDB" id="A0A0M3JYJ5"/>
<evidence type="ECO:0000256" key="2">
    <source>
        <dbReference type="ARBA" id="ARBA00010532"/>
    </source>
</evidence>
<sequence length="575" mass="65861">MTFHYSKRIFVIALIVAAIILVISLCFWIIFPLVFPVLVQQNLVLSVNDDGIPSTATFFWSKPPVEAIMNFYFFNITNPDEVIYEGAKPILLELGPFAIRYSEQKQEYRFLEDGQKVYYKNYKRYTFAKELSCDYCDENTSLTIPNVVAVGALTSMMNPKYGCGSACRTLINIGMLLFGENPFRTVKFIDVIFNGYYDPFLSFAHSEFYVTLCDVFNNGEPLIPFPIPSMQKMAYFYGYNDTNDEDYVIETGKSSVNEIGDIAEWAGARSLPFSWWKTLNARMINGSDSASLTHPQLTKNDVLPFFLSLMCRSFYAVYDGETEVEGIPSYRFITPYEAFDTTSNENSGFRYENAEQVDYFKEWSPCPNRYPSLFRISTNYCSKITWTNCSKVTFVDCSRRENFCNVCCEGKFVDGTYLLPPGMFPLTCFPGKNELLPFSAIFSPPHWVFSPSEVQQSVRGLSPDRSRHLPFVFTREPTSGMLTSGHVRLMASLPLFNNNKATMAMNVNNMLIPAFWIDTEAKLNEAIYATIRRMFIKLPWVIRIVQIVTLVVAILIALAAIAWRIAFAFYKRRHQ</sequence>
<evidence type="ECO:0000256" key="3">
    <source>
        <dbReference type="ARBA" id="ARBA00022692"/>
    </source>
</evidence>
<evidence type="ECO:0000313" key="10">
    <source>
        <dbReference type="WBParaSite" id="ASIM_0001352201-mRNA-1"/>
    </source>
</evidence>
<evidence type="ECO:0000256" key="1">
    <source>
        <dbReference type="ARBA" id="ARBA00004370"/>
    </source>
</evidence>
<keyword evidence="6" id="KW-0325">Glycoprotein</keyword>
<evidence type="ECO:0000313" key="8">
    <source>
        <dbReference type="EMBL" id="VDK48532.1"/>
    </source>
</evidence>
<dbReference type="PANTHER" id="PTHR11923">
    <property type="entry name" value="SCAVENGER RECEPTOR CLASS B TYPE-1 SR-B1"/>
    <property type="match status" value="1"/>
</dbReference>
<dbReference type="EMBL" id="UYRR01031283">
    <property type="protein sequence ID" value="VDK48532.1"/>
    <property type="molecule type" value="Genomic_DNA"/>
</dbReference>
<dbReference type="Proteomes" id="UP000267096">
    <property type="component" value="Unassembled WGS sequence"/>
</dbReference>
<dbReference type="Pfam" id="PF01130">
    <property type="entry name" value="CD36"/>
    <property type="match status" value="1"/>
</dbReference>
<evidence type="ECO:0000256" key="6">
    <source>
        <dbReference type="ARBA" id="ARBA00023180"/>
    </source>
</evidence>
<dbReference type="PANTHER" id="PTHR11923:SF55">
    <property type="entry name" value="SCAVENGER RECEPTOR (CD36 FAMILY) RELATED"/>
    <property type="match status" value="1"/>
</dbReference>
<reference evidence="8 9" key="2">
    <citation type="submission" date="2018-11" db="EMBL/GenBank/DDBJ databases">
        <authorList>
            <consortium name="Pathogen Informatics"/>
        </authorList>
    </citation>
    <scope>NUCLEOTIDE SEQUENCE [LARGE SCALE GENOMIC DNA]</scope>
</reference>
<keyword evidence="3 7" id="KW-0812">Transmembrane</keyword>
<evidence type="ECO:0000256" key="4">
    <source>
        <dbReference type="ARBA" id="ARBA00022989"/>
    </source>
</evidence>
<name>A0A0M3JYJ5_ANISI</name>
<comment type="subcellular location">
    <subcellularLocation>
        <location evidence="1">Membrane</location>
    </subcellularLocation>
</comment>
<dbReference type="PRINTS" id="PR01609">
    <property type="entry name" value="CD36FAMILY"/>
</dbReference>
<evidence type="ECO:0000256" key="7">
    <source>
        <dbReference type="SAM" id="Phobius"/>
    </source>
</evidence>
<dbReference type="GO" id="GO:0016020">
    <property type="term" value="C:membrane"/>
    <property type="evidence" value="ECO:0007669"/>
    <property type="project" value="UniProtKB-SubCell"/>
</dbReference>
<protein>
    <submittedName>
        <fullName evidence="10">Scavenger receptor class B member 1</fullName>
    </submittedName>
</protein>
<feature type="transmembrane region" description="Helical" evidence="7">
    <location>
        <begin position="540"/>
        <end position="563"/>
    </location>
</feature>
<gene>
    <name evidence="8" type="ORF">ASIM_LOCUS12950</name>
</gene>
<dbReference type="WBParaSite" id="ASIM_0001352201-mRNA-1">
    <property type="protein sequence ID" value="ASIM_0001352201-mRNA-1"/>
    <property type="gene ID" value="ASIM_0001352201"/>
</dbReference>
<keyword evidence="9" id="KW-1185">Reference proteome</keyword>
<proteinExistence type="inferred from homology"/>
<dbReference type="GO" id="GO:0005737">
    <property type="term" value="C:cytoplasm"/>
    <property type="evidence" value="ECO:0007669"/>
    <property type="project" value="TreeGrafter"/>
</dbReference>
<keyword evidence="4 7" id="KW-1133">Transmembrane helix</keyword>
<comment type="similarity">
    <text evidence="2">Belongs to the CD36 family.</text>
</comment>
<evidence type="ECO:0000313" key="9">
    <source>
        <dbReference type="Proteomes" id="UP000267096"/>
    </source>
</evidence>
<dbReference type="InterPro" id="IPR002159">
    <property type="entry name" value="CD36_fam"/>
</dbReference>
<dbReference type="GO" id="GO:0005044">
    <property type="term" value="F:scavenger receptor activity"/>
    <property type="evidence" value="ECO:0007669"/>
    <property type="project" value="TreeGrafter"/>
</dbReference>
<organism evidence="10">
    <name type="scientific">Anisakis simplex</name>
    <name type="common">Herring worm</name>
    <dbReference type="NCBI Taxonomy" id="6269"/>
    <lineage>
        <taxon>Eukaryota</taxon>
        <taxon>Metazoa</taxon>
        <taxon>Ecdysozoa</taxon>
        <taxon>Nematoda</taxon>
        <taxon>Chromadorea</taxon>
        <taxon>Rhabditida</taxon>
        <taxon>Spirurina</taxon>
        <taxon>Ascaridomorpha</taxon>
        <taxon>Ascaridoidea</taxon>
        <taxon>Anisakidae</taxon>
        <taxon>Anisakis</taxon>
        <taxon>Anisakis simplex complex</taxon>
    </lineage>
</organism>
<dbReference type="OrthoDB" id="18585at2759"/>
<reference evidence="10" key="1">
    <citation type="submission" date="2017-02" db="UniProtKB">
        <authorList>
            <consortium name="WormBaseParasite"/>
        </authorList>
    </citation>
    <scope>IDENTIFICATION</scope>
</reference>
<keyword evidence="5 7" id="KW-0472">Membrane</keyword>
<accession>A0A0M3JYJ5</accession>
<evidence type="ECO:0000256" key="5">
    <source>
        <dbReference type="ARBA" id="ARBA00023136"/>
    </source>
</evidence>